<dbReference type="InterPro" id="IPR036950">
    <property type="entry name" value="PBP_transglycosylase"/>
</dbReference>
<evidence type="ECO:0000256" key="6">
    <source>
        <dbReference type="ARBA" id="ARBA00022960"/>
    </source>
</evidence>
<proteinExistence type="inferred from homology"/>
<evidence type="ECO:0000313" key="14">
    <source>
        <dbReference type="Proteomes" id="UP000198963"/>
    </source>
</evidence>
<keyword evidence="10 11" id="KW-0961">Cell wall biogenesis/degradation</keyword>
<dbReference type="UniPathway" id="UPA00219"/>
<evidence type="ECO:0000313" key="13">
    <source>
        <dbReference type="EMBL" id="SDS37672.1"/>
    </source>
</evidence>
<dbReference type="InterPro" id="IPR001264">
    <property type="entry name" value="Glyco_trans_51"/>
</dbReference>
<dbReference type="RefSeq" id="WP_092445718.1">
    <property type="nucleotide sequence ID" value="NZ_JBLXFM010000001.1"/>
</dbReference>
<dbReference type="NCBIfam" id="TIGR02070">
    <property type="entry name" value="mono_pep_trsgly"/>
    <property type="match status" value="1"/>
</dbReference>
<dbReference type="AlphaFoldDB" id="A0A1H1RQ04"/>
<keyword evidence="7 11" id="KW-0573">Peptidoglycan synthesis</keyword>
<dbReference type="PANTHER" id="PTHR30400:SF0">
    <property type="entry name" value="BIOSYNTHETIC PEPTIDOGLYCAN TRANSGLYCOSYLASE"/>
    <property type="match status" value="1"/>
</dbReference>
<evidence type="ECO:0000256" key="4">
    <source>
        <dbReference type="ARBA" id="ARBA00022679"/>
    </source>
</evidence>
<dbReference type="STRING" id="1249933.SAMN04489797_1469"/>
<keyword evidence="3 11" id="KW-0328">Glycosyltransferase</keyword>
<keyword evidence="2" id="KW-0997">Cell inner membrane</keyword>
<evidence type="ECO:0000256" key="7">
    <source>
        <dbReference type="ARBA" id="ARBA00022984"/>
    </source>
</evidence>
<comment type="catalytic activity">
    <reaction evidence="11">
        <text>[GlcNAc-(1-&gt;4)-Mur2Ac(oyl-L-Ala-gamma-D-Glu-L-Lys-D-Ala-D-Ala)](n)-di-trans,octa-cis-undecaprenyl diphosphate + beta-D-GlcNAc-(1-&gt;4)-Mur2Ac(oyl-L-Ala-gamma-D-Glu-L-Lys-D-Ala-D-Ala)-di-trans,octa-cis-undecaprenyl diphosphate = [GlcNAc-(1-&gt;4)-Mur2Ac(oyl-L-Ala-gamma-D-Glu-L-Lys-D-Ala-D-Ala)](n+1)-di-trans,octa-cis-undecaprenyl diphosphate + di-trans,octa-cis-undecaprenyl diphosphate + H(+)</text>
        <dbReference type="Rhea" id="RHEA:23708"/>
        <dbReference type="Rhea" id="RHEA-COMP:9602"/>
        <dbReference type="Rhea" id="RHEA-COMP:9603"/>
        <dbReference type="ChEBI" id="CHEBI:15378"/>
        <dbReference type="ChEBI" id="CHEBI:58405"/>
        <dbReference type="ChEBI" id="CHEBI:60033"/>
        <dbReference type="ChEBI" id="CHEBI:78435"/>
        <dbReference type="EC" id="2.4.99.28"/>
    </reaction>
</comment>
<dbReference type="Gene3D" id="1.10.3810.10">
    <property type="entry name" value="Biosynthetic peptidoglycan transglycosylase-like"/>
    <property type="match status" value="1"/>
</dbReference>
<accession>A0A1H1RQ04</accession>
<name>A0A1H1RQ04_9FLAO</name>
<organism evidence="13 14">
    <name type="scientific">Winogradskyella sediminis</name>
    <dbReference type="NCBI Taxonomy" id="1382466"/>
    <lineage>
        <taxon>Bacteria</taxon>
        <taxon>Pseudomonadati</taxon>
        <taxon>Bacteroidota</taxon>
        <taxon>Flavobacteriia</taxon>
        <taxon>Flavobacteriales</taxon>
        <taxon>Flavobacteriaceae</taxon>
        <taxon>Winogradskyella</taxon>
    </lineage>
</organism>
<evidence type="ECO:0000256" key="10">
    <source>
        <dbReference type="ARBA" id="ARBA00023316"/>
    </source>
</evidence>
<keyword evidence="1 11" id="KW-1003">Cell membrane</keyword>
<dbReference type="HAMAP" id="MF_00766">
    <property type="entry name" value="PGT_MtgA"/>
    <property type="match status" value="1"/>
</dbReference>
<feature type="domain" description="Glycosyl transferase family 51" evidence="12">
    <location>
        <begin position="49"/>
        <end position="215"/>
    </location>
</feature>
<evidence type="ECO:0000256" key="11">
    <source>
        <dbReference type="HAMAP-Rule" id="MF_00766"/>
    </source>
</evidence>
<dbReference type="InterPro" id="IPR011812">
    <property type="entry name" value="Pep_trsgly"/>
</dbReference>
<comment type="pathway">
    <text evidence="11">Cell wall biogenesis; peptidoglycan biosynthesis.</text>
</comment>
<dbReference type="SUPFAM" id="SSF53955">
    <property type="entry name" value="Lysozyme-like"/>
    <property type="match status" value="1"/>
</dbReference>
<comment type="similarity">
    <text evidence="11">Belongs to the glycosyltransferase 51 family.</text>
</comment>
<dbReference type="InterPro" id="IPR023346">
    <property type="entry name" value="Lysozyme-like_dom_sf"/>
</dbReference>
<keyword evidence="5 11" id="KW-0812">Transmembrane</keyword>
<evidence type="ECO:0000256" key="3">
    <source>
        <dbReference type="ARBA" id="ARBA00022676"/>
    </source>
</evidence>
<dbReference type="GO" id="GO:0005886">
    <property type="term" value="C:plasma membrane"/>
    <property type="evidence" value="ECO:0007669"/>
    <property type="project" value="UniProtKB-SubCell"/>
</dbReference>
<dbReference type="GO" id="GO:0016763">
    <property type="term" value="F:pentosyltransferase activity"/>
    <property type="evidence" value="ECO:0007669"/>
    <property type="project" value="InterPro"/>
</dbReference>
<dbReference type="GO" id="GO:0008955">
    <property type="term" value="F:peptidoglycan glycosyltransferase activity"/>
    <property type="evidence" value="ECO:0007669"/>
    <property type="project" value="UniProtKB-UniRule"/>
</dbReference>
<reference evidence="13 14" key="1">
    <citation type="submission" date="2016-10" db="EMBL/GenBank/DDBJ databases">
        <authorList>
            <person name="Varghese N."/>
            <person name="Submissions S."/>
        </authorList>
    </citation>
    <scope>NUCLEOTIDE SEQUENCE [LARGE SCALE GENOMIC DNA]</scope>
    <source>
        <strain evidence="13 14">RHA_55</strain>
    </source>
</reference>
<sequence length="227" mass="26677">MKWFFRFVMKLCFWSLLISIGLVLLFKYVPVPVTPLMVIRYFENTEKSNSWEHNWVPIENISKNMQLAVICSEDQKFVTHNGFDIEAIEKAYKYNKEGKRIRGGSTISQQTAKNVFLWPERSWLRKGLEVYFTFLIETLWSKERILEVYLNSIEMGPGIYGAEAASQYWFKKSCANLTALEAAAIVSVLPNPRKYRANPATTYIQNRKTWIVKQMRYYGKLDLNKKK</sequence>
<dbReference type="GO" id="GO:0009252">
    <property type="term" value="P:peptidoglycan biosynthetic process"/>
    <property type="evidence" value="ECO:0007669"/>
    <property type="project" value="UniProtKB-UniRule"/>
</dbReference>
<dbReference type="PANTHER" id="PTHR30400">
    <property type="entry name" value="MONOFUNCTIONAL BIOSYNTHETIC PEPTIDOGLYCAN TRANSGLYCOSYLASE"/>
    <property type="match status" value="1"/>
</dbReference>
<evidence type="ECO:0000256" key="5">
    <source>
        <dbReference type="ARBA" id="ARBA00022692"/>
    </source>
</evidence>
<dbReference type="Proteomes" id="UP000198963">
    <property type="component" value="Chromosome I"/>
</dbReference>
<gene>
    <name evidence="11" type="primary">mtgA</name>
    <name evidence="13" type="ORF">SAMN04489797_1469</name>
</gene>
<comment type="subcellular location">
    <subcellularLocation>
        <location evidence="11">Cell membrane</location>
        <topology evidence="11">Single-pass membrane protein</topology>
    </subcellularLocation>
</comment>
<evidence type="ECO:0000256" key="9">
    <source>
        <dbReference type="ARBA" id="ARBA00023136"/>
    </source>
</evidence>
<keyword evidence="9 11" id="KW-0472">Membrane</keyword>
<keyword evidence="6 11" id="KW-0133">Cell shape</keyword>
<dbReference type="Pfam" id="PF00912">
    <property type="entry name" value="Transgly"/>
    <property type="match status" value="1"/>
</dbReference>
<dbReference type="GO" id="GO:0071555">
    <property type="term" value="P:cell wall organization"/>
    <property type="evidence" value="ECO:0007669"/>
    <property type="project" value="UniProtKB-KW"/>
</dbReference>
<keyword evidence="4 11" id="KW-0808">Transferase</keyword>
<evidence type="ECO:0000256" key="8">
    <source>
        <dbReference type="ARBA" id="ARBA00022989"/>
    </source>
</evidence>
<dbReference type="GO" id="GO:0008360">
    <property type="term" value="P:regulation of cell shape"/>
    <property type="evidence" value="ECO:0007669"/>
    <property type="project" value="UniProtKB-KW"/>
</dbReference>
<dbReference type="EMBL" id="LT629774">
    <property type="protein sequence ID" value="SDS37672.1"/>
    <property type="molecule type" value="Genomic_DNA"/>
</dbReference>
<evidence type="ECO:0000256" key="1">
    <source>
        <dbReference type="ARBA" id="ARBA00022475"/>
    </source>
</evidence>
<comment type="function">
    <text evidence="11">Peptidoglycan polymerase that catalyzes glycan chain elongation from lipid-linked precursors.</text>
</comment>
<evidence type="ECO:0000259" key="12">
    <source>
        <dbReference type="Pfam" id="PF00912"/>
    </source>
</evidence>
<keyword evidence="8 11" id="KW-1133">Transmembrane helix</keyword>
<keyword evidence="14" id="KW-1185">Reference proteome</keyword>
<dbReference type="GO" id="GO:0009274">
    <property type="term" value="C:peptidoglycan-based cell wall"/>
    <property type="evidence" value="ECO:0007669"/>
    <property type="project" value="InterPro"/>
</dbReference>
<evidence type="ECO:0000256" key="2">
    <source>
        <dbReference type="ARBA" id="ARBA00022519"/>
    </source>
</evidence>
<dbReference type="EC" id="2.4.99.28" evidence="11"/>
<protein>
    <recommendedName>
        <fullName evidence="11">Biosynthetic peptidoglycan transglycosylase</fullName>
        <ecNumber evidence="11">2.4.99.28</ecNumber>
    </recommendedName>
    <alternativeName>
        <fullName evidence="11">Glycan polymerase</fullName>
    </alternativeName>
    <alternativeName>
        <fullName evidence="11">Peptidoglycan glycosyltransferase MtgA</fullName>
        <shortName evidence="11">PGT</shortName>
    </alternativeName>
</protein>